<dbReference type="EMBL" id="JAINUF010000016">
    <property type="protein sequence ID" value="KAJ8339798.1"/>
    <property type="molecule type" value="Genomic_DNA"/>
</dbReference>
<comment type="caution">
    <text evidence="1">The sequence shown here is derived from an EMBL/GenBank/DDBJ whole genome shotgun (WGS) entry which is preliminary data.</text>
</comment>
<proteinExistence type="predicted"/>
<accession>A0A9Q1EJC3</accession>
<protein>
    <submittedName>
        <fullName evidence="1">Uncharacterized protein</fullName>
    </submittedName>
</protein>
<evidence type="ECO:0000313" key="1">
    <source>
        <dbReference type="EMBL" id="KAJ8339798.1"/>
    </source>
</evidence>
<gene>
    <name evidence="1" type="ORF">SKAU_G00344310</name>
</gene>
<evidence type="ECO:0000313" key="2">
    <source>
        <dbReference type="Proteomes" id="UP001152622"/>
    </source>
</evidence>
<dbReference type="Proteomes" id="UP001152622">
    <property type="component" value="Chromosome 16"/>
</dbReference>
<reference evidence="1" key="1">
    <citation type="journal article" date="2023" name="Science">
        <title>Genome structures resolve the early diversification of teleost fishes.</title>
        <authorList>
            <person name="Parey E."/>
            <person name="Louis A."/>
            <person name="Montfort J."/>
            <person name="Bouchez O."/>
            <person name="Roques C."/>
            <person name="Iampietro C."/>
            <person name="Lluch J."/>
            <person name="Castinel A."/>
            <person name="Donnadieu C."/>
            <person name="Desvignes T."/>
            <person name="Floi Bucao C."/>
            <person name="Jouanno E."/>
            <person name="Wen M."/>
            <person name="Mejri S."/>
            <person name="Dirks R."/>
            <person name="Jansen H."/>
            <person name="Henkel C."/>
            <person name="Chen W.J."/>
            <person name="Zahm M."/>
            <person name="Cabau C."/>
            <person name="Klopp C."/>
            <person name="Thompson A.W."/>
            <person name="Robinson-Rechavi M."/>
            <person name="Braasch I."/>
            <person name="Lecointre G."/>
            <person name="Bobe J."/>
            <person name="Postlethwait J.H."/>
            <person name="Berthelot C."/>
            <person name="Roest Crollius H."/>
            <person name="Guiguen Y."/>
        </authorList>
    </citation>
    <scope>NUCLEOTIDE SEQUENCE</scope>
    <source>
        <strain evidence="1">WJC10195</strain>
    </source>
</reference>
<sequence>MRRGAAQCLGLFSVAEGAGPGRAWESQVFPRDRAGWNGGICTSPTAHARSEEICTFTAASHFGKITLILFGLSANGML</sequence>
<name>A0A9Q1EJC3_SYNKA</name>
<keyword evidence="2" id="KW-1185">Reference proteome</keyword>
<dbReference type="AlphaFoldDB" id="A0A9Q1EJC3"/>
<organism evidence="1 2">
    <name type="scientific">Synaphobranchus kaupii</name>
    <name type="common">Kaup's arrowtooth eel</name>
    <dbReference type="NCBI Taxonomy" id="118154"/>
    <lineage>
        <taxon>Eukaryota</taxon>
        <taxon>Metazoa</taxon>
        <taxon>Chordata</taxon>
        <taxon>Craniata</taxon>
        <taxon>Vertebrata</taxon>
        <taxon>Euteleostomi</taxon>
        <taxon>Actinopterygii</taxon>
        <taxon>Neopterygii</taxon>
        <taxon>Teleostei</taxon>
        <taxon>Anguilliformes</taxon>
        <taxon>Synaphobranchidae</taxon>
        <taxon>Synaphobranchus</taxon>
    </lineage>
</organism>